<proteinExistence type="predicted"/>
<organism evidence="1">
    <name type="scientific">uncultured organism MedDCM-OCT-S08-C700</name>
    <dbReference type="NCBI Taxonomy" id="743641"/>
    <lineage>
        <taxon>unclassified sequences</taxon>
        <taxon>environmental samples</taxon>
    </lineage>
</organism>
<evidence type="ECO:0000313" key="1">
    <source>
        <dbReference type="EMBL" id="ADD96338.1"/>
    </source>
</evidence>
<dbReference type="EMBL" id="GU943133">
    <property type="protein sequence ID" value="ADD96338.1"/>
    <property type="molecule type" value="Genomic_DNA"/>
</dbReference>
<accession>D6PKT7</accession>
<sequence length="84" mass="9738">MDNYLKDFGFTKQELDDAFDKVHFPTGNWKDPIFCRVNKKDLKAVEAAIIVNCGCVADTWKDEKDDWEDMYFVRADGYYLSVGA</sequence>
<reference evidence="1" key="1">
    <citation type="journal article" date="2010" name="ISME J.">
        <title>Metagenome of the Mediterranean deep chlorophyll maximum studied by direct and fosmid library 454 pyrosequencing.</title>
        <authorList>
            <person name="Ghai R."/>
            <person name="Martin-Cuadrado A.B."/>
            <person name="Molto A.G."/>
            <person name="Heredia I.G."/>
            <person name="Cabrera R."/>
            <person name="Martin J."/>
            <person name="Verdu M."/>
            <person name="Deschamps P."/>
            <person name="Moreira D."/>
            <person name="Lopez-Garcia P."/>
            <person name="Mira A."/>
            <person name="Rodriguez-Valera F."/>
        </authorList>
    </citation>
    <scope>NUCLEOTIDE SEQUENCE</scope>
</reference>
<dbReference type="AlphaFoldDB" id="D6PKT7"/>
<name>D6PKT7_9ZZZZ</name>
<protein>
    <submittedName>
        <fullName evidence="1">Uncharacterized protein</fullName>
    </submittedName>
</protein>